<gene>
    <name evidence="2" type="ORF">LMG23992_00969</name>
</gene>
<organism evidence="2 3">
    <name type="scientific">Cupriavidus laharis</name>
    <dbReference type="NCBI Taxonomy" id="151654"/>
    <lineage>
        <taxon>Bacteria</taxon>
        <taxon>Pseudomonadati</taxon>
        <taxon>Pseudomonadota</taxon>
        <taxon>Betaproteobacteria</taxon>
        <taxon>Burkholderiales</taxon>
        <taxon>Burkholderiaceae</taxon>
        <taxon>Cupriavidus</taxon>
    </lineage>
</organism>
<dbReference type="PANTHER" id="PTHR43283">
    <property type="entry name" value="BETA-LACTAMASE-RELATED"/>
    <property type="match status" value="1"/>
</dbReference>
<protein>
    <recommendedName>
        <fullName evidence="1">Beta-lactamase-related domain-containing protein</fullName>
    </recommendedName>
</protein>
<dbReference type="InterPro" id="IPR012338">
    <property type="entry name" value="Beta-lactam/transpept-like"/>
</dbReference>
<dbReference type="SUPFAM" id="SSF56601">
    <property type="entry name" value="beta-lactamase/transpeptidase-like"/>
    <property type="match status" value="1"/>
</dbReference>
<dbReference type="InterPro" id="IPR001466">
    <property type="entry name" value="Beta-lactam-related"/>
</dbReference>
<comment type="caution">
    <text evidence="2">The sequence shown here is derived from an EMBL/GenBank/DDBJ whole genome shotgun (WGS) entry which is preliminary data.</text>
</comment>
<name>A0ABM8WKR3_9BURK</name>
<feature type="domain" description="Beta-lactamase-related" evidence="1">
    <location>
        <begin position="24"/>
        <end position="402"/>
    </location>
</feature>
<evidence type="ECO:0000313" key="3">
    <source>
        <dbReference type="Proteomes" id="UP000727654"/>
    </source>
</evidence>
<accession>A0ABM8WKR3</accession>
<dbReference type="Gene3D" id="3.40.710.10">
    <property type="entry name" value="DD-peptidase/beta-lactamase superfamily"/>
    <property type="match status" value="1"/>
</dbReference>
<keyword evidence="3" id="KW-1185">Reference proteome</keyword>
<dbReference type="InterPro" id="IPR050789">
    <property type="entry name" value="Diverse_Enzym_Activities"/>
</dbReference>
<dbReference type="Pfam" id="PF00144">
    <property type="entry name" value="Beta-lactamase"/>
    <property type="match status" value="1"/>
</dbReference>
<reference evidence="2 3" key="1">
    <citation type="submission" date="2021-08" db="EMBL/GenBank/DDBJ databases">
        <authorList>
            <person name="Peeters C."/>
        </authorList>
    </citation>
    <scope>NUCLEOTIDE SEQUENCE [LARGE SCALE GENOMIC DNA]</scope>
    <source>
        <strain evidence="2 3">LMG 23992</strain>
    </source>
</reference>
<dbReference type="PANTHER" id="PTHR43283:SF3">
    <property type="entry name" value="BETA-LACTAMASE FAMILY PROTEIN (AFU_ORTHOLOGUE AFUA_5G07500)"/>
    <property type="match status" value="1"/>
</dbReference>
<sequence length="418" mass="45675">MQSRETQGMSRERLARVERFINESYVATGKLPGALIQVWRRGELALNSVLGLADRERQVPLAQDSIFRIYSMTKPVTSVAVMMLVEECKIALDDPVSKYIPAWENLGVHVGGFMESFQTRPAARPMLVVDLLRHTSGLTYGFQQNTNVDAAYRKLKLGELATEGTLDEMIEKLATLPLEFSPGEAWNYSVSTDVLGYLVGKVSGMPFETFLKERIFDPLGMVDTAFHVPEDKASRFCACYAVGALGSKVISERGPMLQDDPRTSPYLKPPSFISGGGGLVSTAADYMRFARMLLQGGELDGVRLLGPKTLKLMTANHLPGGVDLPRLSRSMFSEATYDGVGFGLGFATTVTPATTLIPGSAGDFFWGGAASTFFWVDPQEDLIGLFLTQLLPSSAYPVRRQLRTLVYSAITEPGAAAR</sequence>
<dbReference type="Proteomes" id="UP000727654">
    <property type="component" value="Unassembled WGS sequence"/>
</dbReference>
<evidence type="ECO:0000313" key="2">
    <source>
        <dbReference type="EMBL" id="CAG9167959.1"/>
    </source>
</evidence>
<evidence type="ECO:0000259" key="1">
    <source>
        <dbReference type="Pfam" id="PF00144"/>
    </source>
</evidence>
<proteinExistence type="predicted"/>
<dbReference type="EMBL" id="CAJZAI010000002">
    <property type="protein sequence ID" value="CAG9167959.1"/>
    <property type="molecule type" value="Genomic_DNA"/>
</dbReference>